<dbReference type="InterPro" id="IPR000014">
    <property type="entry name" value="PAS"/>
</dbReference>
<evidence type="ECO:0000256" key="1">
    <source>
        <dbReference type="ARBA" id="ARBA00000085"/>
    </source>
</evidence>
<dbReference type="InterPro" id="IPR004358">
    <property type="entry name" value="Sig_transdc_His_kin-like_C"/>
</dbReference>
<dbReference type="Gene3D" id="3.30.565.10">
    <property type="entry name" value="Histidine kinase-like ATPase, C-terminal domain"/>
    <property type="match status" value="1"/>
</dbReference>
<organism evidence="7 8">
    <name type="scientific">Fibrella forsythiae</name>
    <dbReference type="NCBI Taxonomy" id="2817061"/>
    <lineage>
        <taxon>Bacteria</taxon>
        <taxon>Pseudomonadati</taxon>
        <taxon>Bacteroidota</taxon>
        <taxon>Cytophagia</taxon>
        <taxon>Cytophagales</taxon>
        <taxon>Spirosomataceae</taxon>
        <taxon>Fibrella</taxon>
    </lineage>
</organism>
<comment type="catalytic activity">
    <reaction evidence="1">
        <text>ATP + protein L-histidine = ADP + protein N-phospho-L-histidine.</text>
        <dbReference type="EC" id="2.7.13.3"/>
    </reaction>
</comment>
<dbReference type="SUPFAM" id="SSF55874">
    <property type="entry name" value="ATPase domain of HSP90 chaperone/DNA topoisomerase II/histidine kinase"/>
    <property type="match status" value="1"/>
</dbReference>
<dbReference type="RefSeq" id="WP_207329801.1">
    <property type="nucleotide sequence ID" value="NZ_JAFMYW010000004.1"/>
</dbReference>
<dbReference type="InterPro" id="IPR005467">
    <property type="entry name" value="His_kinase_dom"/>
</dbReference>
<evidence type="ECO:0000256" key="5">
    <source>
        <dbReference type="ARBA" id="ARBA00022777"/>
    </source>
</evidence>
<dbReference type="CDD" id="cd00082">
    <property type="entry name" value="HisKA"/>
    <property type="match status" value="1"/>
</dbReference>
<evidence type="ECO:0000256" key="2">
    <source>
        <dbReference type="ARBA" id="ARBA00012438"/>
    </source>
</evidence>
<dbReference type="EC" id="2.7.13.3" evidence="2"/>
<evidence type="ECO:0000313" key="8">
    <source>
        <dbReference type="Proteomes" id="UP000664628"/>
    </source>
</evidence>
<dbReference type="Gene3D" id="3.30.450.20">
    <property type="entry name" value="PAS domain"/>
    <property type="match status" value="3"/>
</dbReference>
<evidence type="ECO:0000256" key="3">
    <source>
        <dbReference type="ARBA" id="ARBA00022553"/>
    </source>
</evidence>
<feature type="domain" description="Histidine kinase" evidence="6">
    <location>
        <begin position="361"/>
        <end position="587"/>
    </location>
</feature>
<dbReference type="Pfam" id="PF00512">
    <property type="entry name" value="HisKA"/>
    <property type="match status" value="1"/>
</dbReference>
<dbReference type="SMART" id="SM00387">
    <property type="entry name" value="HATPase_c"/>
    <property type="match status" value="1"/>
</dbReference>
<dbReference type="InterPro" id="IPR013656">
    <property type="entry name" value="PAS_4"/>
</dbReference>
<reference evidence="7 8" key="1">
    <citation type="submission" date="2021-03" db="EMBL/GenBank/DDBJ databases">
        <title>Fibrella sp. HMF5405 genome sequencing and assembly.</title>
        <authorList>
            <person name="Kang H."/>
            <person name="Kim H."/>
            <person name="Bae S."/>
            <person name="Joh K."/>
        </authorList>
    </citation>
    <scope>NUCLEOTIDE SEQUENCE [LARGE SCALE GENOMIC DNA]</scope>
    <source>
        <strain evidence="7 8">HMF5405</strain>
    </source>
</reference>
<dbReference type="PROSITE" id="PS50109">
    <property type="entry name" value="HIS_KIN"/>
    <property type="match status" value="1"/>
</dbReference>
<keyword evidence="3" id="KW-0597">Phosphoprotein</keyword>
<evidence type="ECO:0000313" key="7">
    <source>
        <dbReference type="EMBL" id="MBO0949840.1"/>
    </source>
</evidence>
<dbReference type="EMBL" id="JAFMYW010000004">
    <property type="protein sequence ID" value="MBO0949840.1"/>
    <property type="molecule type" value="Genomic_DNA"/>
</dbReference>
<dbReference type="Pfam" id="PF08448">
    <property type="entry name" value="PAS_4"/>
    <property type="match status" value="1"/>
</dbReference>
<evidence type="ECO:0000256" key="4">
    <source>
        <dbReference type="ARBA" id="ARBA00022679"/>
    </source>
</evidence>
<dbReference type="PANTHER" id="PTHR43304:SF1">
    <property type="entry name" value="PAC DOMAIN-CONTAINING PROTEIN"/>
    <property type="match status" value="1"/>
</dbReference>
<dbReference type="InterPro" id="IPR003594">
    <property type="entry name" value="HATPase_dom"/>
</dbReference>
<dbReference type="SUPFAM" id="SSF55785">
    <property type="entry name" value="PYP-like sensor domain (PAS domain)"/>
    <property type="match status" value="2"/>
</dbReference>
<dbReference type="SMART" id="SM00388">
    <property type="entry name" value="HisKA"/>
    <property type="match status" value="1"/>
</dbReference>
<comment type="caution">
    <text evidence="7">The sequence shown here is derived from an EMBL/GenBank/DDBJ whole genome shotgun (WGS) entry which is preliminary data.</text>
</comment>
<dbReference type="InterPro" id="IPR003661">
    <property type="entry name" value="HisK_dim/P_dom"/>
</dbReference>
<dbReference type="Pfam" id="PF02518">
    <property type="entry name" value="HATPase_c"/>
    <property type="match status" value="1"/>
</dbReference>
<dbReference type="InterPro" id="IPR035965">
    <property type="entry name" value="PAS-like_dom_sf"/>
</dbReference>
<keyword evidence="8" id="KW-1185">Reference proteome</keyword>
<proteinExistence type="predicted"/>
<dbReference type="Proteomes" id="UP000664628">
    <property type="component" value="Unassembled WGS sequence"/>
</dbReference>
<evidence type="ECO:0000259" key="6">
    <source>
        <dbReference type="PROSITE" id="PS50109"/>
    </source>
</evidence>
<dbReference type="CDD" id="cd00130">
    <property type="entry name" value="PAS"/>
    <property type="match status" value="1"/>
</dbReference>
<dbReference type="PANTHER" id="PTHR43304">
    <property type="entry name" value="PHYTOCHROME-LIKE PROTEIN CPH1"/>
    <property type="match status" value="1"/>
</dbReference>
<dbReference type="InterPro" id="IPR052162">
    <property type="entry name" value="Sensor_kinase/Photoreceptor"/>
</dbReference>
<gene>
    <name evidence="7" type="ORF">J2I46_14690</name>
</gene>
<keyword evidence="5" id="KW-0418">Kinase</keyword>
<keyword evidence="4" id="KW-0808">Transferase</keyword>
<dbReference type="InterPro" id="IPR036097">
    <property type="entry name" value="HisK_dim/P_sf"/>
</dbReference>
<name>A0ABS3JIJ7_9BACT</name>
<sequence>MSHLIGQPIEAIPGQTMTALDPSSIENGLLERYIDTLKTGHTATFECLLPTDTYDHWYMVTAEPLSSGLVISLVNITDRKNAEIQARQQADEMRATLDASLNSILLMRAIRDSATGQIVDFRMETANQAVVNSLFKTPDELMGQTLLNMFPGNVESGFFALYTRVADSGKSEKAEYYYQDANGFKGWFEVSAVQRAEDLIVLTFNNITTQREEQLAQQKQAQVLEAILDHSQTAISLHEPIRNRQGEVIDFQTIRANRQALLNWEQAPGDMLTKSFLTLHPEARETNEFARYVRVIETGEPDVFEITQNRRQYVVTIAGAGGNIVVSAVDVTTDRQYRHELEALNRTLQQSNESLQSFAYVASHDLQEPLRKIQAFGDILQNQFQDNLSDGERDMTRRIQKSANRMQQLVKDLLAYSQVTARREPHVPVLLNEVVSDVLSDLEISITEANATIQVSSLPTIPGNTSRLRQLMQNLIVNALKFRSRDRPLVIQISCQPAPPDQLPNNLSATSAYWLIRVADNGMGFDEKYKDRIFQLFQRLHDSASYSGTGIGLAICQRVVESHDGAIDVSSRLGEGTTFAIFLPMQQAAN</sequence>
<dbReference type="PRINTS" id="PR00344">
    <property type="entry name" value="BCTRLSENSOR"/>
</dbReference>
<dbReference type="Gene3D" id="1.10.287.130">
    <property type="match status" value="1"/>
</dbReference>
<dbReference type="InterPro" id="IPR036890">
    <property type="entry name" value="HATPase_C_sf"/>
</dbReference>
<dbReference type="SUPFAM" id="SSF47384">
    <property type="entry name" value="Homodimeric domain of signal transducing histidine kinase"/>
    <property type="match status" value="1"/>
</dbReference>
<accession>A0ABS3JIJ7</accession>
<protein>
    <recommendedName>
        <fullName evidence="2">histidine kinase</fullName>
        <ecNumber evidence="2">2.7.13.3</ecNumber>
    </recommendedName>
</protein>